<dbReference type="AlphaFoldDB" id="I8XS36"/>
<protein>
    <recommendedName>
        <fullName evidence="1">Secretion system C-terminal sorting domain-containing protein</fullName>
    </recommendedName>
</protein>
<name>I8XS36_9BACE</name>
<dbReference type="HOGENOM" id="CLU_843734_0_0_10"/>
<dbReference type="Pfam" id="PF18962">
    <property type="entry name" value="Por_Secre_tail"/>
    <property type="match status" value="1"/>
</dbReference>
<evidence type="ECO:0000313" key="2">
    <source>
        <dbReference type="EMBL" id="EIY53725.1"/>
    </source>
</evidence>
<evidence type="ECO:0000259" key="1">
    <source>
        <dbReference type="Pfam" id="PF18962"/>
    </source>
</evidence>
<organism evidence="2 3">
    <name type="scientific">Bacteroides nordii CL02T12C05</name>
    <dbReference type="NCBI Taxonomy" id="997884"/>
    <lineage>
        <taxon>Bacteria</taxon>
        <taxon>Pseudomonadati</taxon>
        <taxon>Bacteroidota</taxon>
        <taxon>Bacteroidia</taxon>
        <taxon>Bacteroidales</taxon>
        <taxon>Bacteroidaceae</taxon>
        <taxon>Bacteroides</taxon>
    </lineage>
</organism>
<comment type="caution">
    <text evidence="2">The sequence shown here is derived from an EMBL/GenBank/DDBJ whole genome shotgun (WGS) entry which is preliminary data.</text>
</comment>
<dbReference type="EMBL" id="AGXS01000011">
    <property type="protein sequence ID" value="EIY53725.1"/>
    <property type="molecule type" value="Genomic_DNA"/>
</dbReference>
<sequence>MLLALILVFTYSCDIYAQAEYILSGTVIKPSVSSLDKYGALLLNDSCAFHVVDKTGRRVIPDVCKWNFGVEAKQGNYVTVKNATSIDYGIMIDSSPYENSKPEYRRYTVQNDSSTYFKGKVTFEGEYQGRKIQLDKEFYINLLPSIPKVKVLDVTWSNYDEQWNIYDDGCMTLQVNSCRAEDIASIEKDKYTYVTLITYFEPVIDAEKGIGLLEFYDGDRYFVFSAVNFSGVVTGKDTLWNSKVATSIPAVKVESIPFYPNPVRDVLYVYDGMDAIFPVSIYDSKGRLVKYVGMPMNNIDVSNLVEGIYFVSYKDQSSEKKLTFKMIKN</sequence>
<dbReference type="eggNOG" id="ENOG502ZZE3">
    <property type="taxonomic scope" value="Bacteria"/>
</dbReference>
<reference evidence="2 3" key="1">
    <citation type="submission" date="2012-02" db="EMBL/GenBank/DDBJ databases">
        <title>The Genome Sequence of Bacteroides nordii CL02T12C05.</title>
        <authorList>
            <consortium name="The Broad Institute Genome Sequencing Platform"/>
            <person name="Earl A."/>
            <person name="Ward D."/>
            <person name="Feldgarden M."/>
            <person name="Gevers D."/>
            <person name="Zitomersky N.L."/>
            <person name="Coyne M.J."/>
            <person name="Comstock L.E."/>
            <person name="Young S.K."/>
            <person name="Zeng Q."/>
            <person name="Gargeya S."/>
            <person name="Fitzgerald M."/>
            <person name="Haas B."/>
            <person name="Abouelleil A."/>
            <person name="Alvarado L."/>
            <person name="Arachchi H.M."/>
            <person name="Berlin A."/>
            <person name="Chapman S.B."/>
            <person name="Gearin G."/>
            <person name="Goldberg J."/>
            <person name="Griggs A."/>
            <person name="Gujja S."/>
            <person name="Hansen M."/>
            <person name="Heiman D."/>
            <person name="Howarth C."/>
            <person name="Larimer J."/>
            <person name="Lui A."/>
            <person name="MacDonald P.J.P."/>
            <person name="McCowen C."/>
            <person name="Montmayeur A."/>
            <person name="Murphy C."/>
            <person name="Neiman D."/>
            <person name="Pearson M."/>
            <person name="Priest M."/>
            <person name="Roberts A."/>
            <person name="Saif S."/>
            <person name="Shea T."/>
            <person name="Sisk P."/>
            <person name="Stolte C."/>
            <person name="Sykes S."/>
            <person name="Wortman J."/>
            <person name="Nusbaum C."/>
            <person name="Birren B."/>
        </authorList>
    </citation>
    <scope>NUCLEOTIDE SEQUENCE [LARGE SCALE GENOMIC DNA]</scope>
    <source>
        <strain evidence="2 3">CL02T12C05</strain>
    </source>
</reference>
<proteinExistence type="predicted"/>
<dbReference type="InterPro" id="IPR026444">
    <property type="entry name" value="Secre_tail"/>
</dbReference>
<dbReference type="STRING" id="997884.HMPREF1068_00895"/>
<keyword evidence="3" id="KW-1185">Reference proteome</keyword>
<feature type="domain" description="Secretion system C-terminal sorting" evidence="1">
    <location>
        <begin position="259"/>
        <end position="321"/>
    </location>
</feature>
<evidence type="ECO:0000313" key="3">
    <source>
        <dbReference type="Proteomes" id="UP000003089"/>
    </source>
</evidence>
<dbReference type="PATRIC" id="fig|997884.3.peg.904"/>
<dbReference type="NCBIfam" id="TIGR04183">
    <property type="entry name" value="Por_Secre_tail"/>
    <property type="match status" value="1"/>
</dbReference>
<accession>I8XS36</accession>
<gene>
    <name evidence="2" type="ORF">HMPREF1068_00895</name>
</gene>
<dbReference type="Proteomes" id="UP000003089">
    <property type="component" value="Unassembled WGS sequence"/>
</dbReference>